<dbReference type="Proteomes" id="UP000027238">
    <property type="component" value="Unassembled WGS sequence"/>
</dbReference>
<evidence type="ECO:0000256" key="1">
    <source>
        <dbReference type="SAM" id="MobiDB-lite"/>
    </source>
</evidence>
<organism evidence="2 3">
    <name type="scientific">Colletotrichum sublineola</name>
    <name type="common">Sorghum anthracnose fungus</name>
    <dbReference type="NCBI Taxonomy" id="1173701"/>
    <lineage>
        <taxon>Eukaryota</taxon>
        <taxon>Fungi</taxon>
        <taxon>Dikarya</taxon>
        <taxon>Ascomycota</taxon>
        <taxon>Pezizomycotina</taxon>
        <taxon>Sordariomycetes</taxon>
        <taxon>Hypocreomycetidae</taxon>
        <taxon>Glomerellales</taxon>
        <taxon>Glomerellaceae</taxon>
        <taxon>Colletotrichum</taxon>
        <taxon>Colletotrichum graminicola species complex</taxon>
    </lineage>
</organism>
<comment type="caution">
    <text evidence="2">The sequence shown here is derived from an EMBL/GenBank/DDBJ whole genome shotgun (WGS) entry which is preliminary data.</text>
</comment>
<dbReference type="EMBL" id="JMSE01000950">
    <property type="protein sequence ID" value="KDN66255.1"/>
    <property type="molecule type" value="Genomic_DNA"/>
</dbReference>
<feature type="compositionally biased region" description="Polar residues" evidence="1">
    <location>
        <begin position="211"/>
        <end position="221"/>
    </location>
</feature>
<feature type="region of interest" description="Disordered" evidence="1">
    <location>
        <begin position="601"/>
        <end position="634"/>
    </location>
</feature>
<feature type="region of interest" description="Disordered" evidence="1">
    <location>
        <begin position="134"/>
        <end position="221"/>
    </location>
</feature>
<sequence>MHSLPSKGEQRLWKEWAMRQISPTFYKYPHLRSQVVQELYKSVFVRGYSQPPPSRQTPWHRLAGIYGGSMAYVKKVPSPVDCEAMRILNNCKVPEYISGILKAYGWDAVKCCDPSIDDLQKVLPGRHNPGWKDGCSPPKLHADASGPLSSACATSGSHQTNKPNLPSPKHGDLPYRPAQAVPATHGRMAQTAPQQILAGPASTTTTGTPSQNSPLSRNQSRLAEETVAHADKTPSTTTAWTSQSCRSSQPAAFQIPAQTVPFSGGVSTNTSNTSPLGACQTKVNQQLPKKLETLPGNRPFFASSLNRWIGGPFIQKSTGQSITNVLPLMEASSVSCQSQPSTSGVSARPAKMQTLAAEVSSKSLPHANPFPRIKCGKTSLLRPLGQSTTPDSQLHSSSTFGQVPAKGEASTFSGRPFSDSSSQLKTIVAPVIRGNDVKKTLASRSGEPETSIGEDVVAKALAAPSSNLKIGNPTGTYPSSKERTHPVQTEEHNVSSSCLGPQTSQTVPIDIPNDEERVERLSARLTHDLRPILHEYVRDKLTAADQDATAHMQRMTRNFLNLQSNAHFGFSVLREVEVRTLESITNEASALIKDLLGRIADPTNITPRQKSKRRKERVEEATAEGDRPAKRKRN</sequence>
<feature type="compositionally biased region" description="Polar residues" evidence="1">
    <location>
        <begin position="147"/>
        <end position="164"/>
    </location>
</feature>
<name>A0A066XJT2_COLSU</name>
<dbReference type="eggNOG" id="ENOG502T4P2">
    <property type="taxonomic scope" value="Eukaryota"/>
</dbReference>
<feature type="compositionally biased region" description="Basic and acidic residues" evidence="1">
    <location>
        <begin position="616"/>
        <end position="628"/>
    </location>
</feature>
<evidence type="ECO:0000313" key="2">
    <source>
        <dbReference type="EMBL" id="KDN66255.1"/>
    </source>
</evidence>
<feature type="compositionally biased region" description="Low complexity" evidence="1">
    <location>
        <begin position="198"/>
        <end position="210"/>
    </location>
</feature>
<evidence type="ECO:0000313" key="3">
    <source>
        <dbReference type="Proteomes" id="UP000027238"/>
    </source>
</evidence>
<feature type="region of interest" description="Disordered" evidence="1">
    <location>
        <begin position="381"/>
        <end position="420"/>
    </location>
</feature>
<feature type="compositionally biased region" description="Polar residues" evidence="1">
    <location>
        <begin position="385"/>
        <end position="401"/>
    </location>
</feature>
<reference evidence="3" key="1">
    <citation type="journal article" date="2014" name="Genome Announc.">
        <title>Draft genome sequence of Colletotrichum sublineola, a destructive pathogen of cultivated sorghum.</title>
        <authorList>
            <person name="Baroncelli R."/>
            <person name="Sanz-Martin J.M."/>
            <person name="Rech G.E."/>
            <person name="Sukno S.A."/>
            <person name="Thon M.R."/>
        </authorList>
    </citation>
    <scope>NUCLEOTIDE SEQUENCE [LARGE SCALE GENOMIC DNA]</scope>
    <source>
        <strain evidence="3">TX430BB</strain>
    </source>
</reference>
<dbReference type="OrthoDB" id="4846681at2759"/>
<dbReference type="AlphaFoldDB" id="A0A066XJT2"/>
<proteinExistence type="predicted"/>
<accession>A0A066XJT2</accession>
<keyword evidence="3" id="KW-1185">Reference proteome</keyword>
<gene>
    <name evidence="2" type="ORF">CSUB01_06770</name>
</gene>
<dbReference type="HOGENOM" id="CLU_455607_0_0_1"/>
<dbReference type="OMA" id="ASEPERW"/>
<feature type="compositionally biased region" description="Polar residues" evidence="1">
    <location>
        <begin position="410"/>
        <end position="420"/>
    </location>
</feature>
<protein>
    <submittedName>
        <fullName evidence="2">Uncharacterized protein</fullName>
    </submittedName>
</protein>